<name>A0A0F9WQY6_9ZZZZ</name>
<gene>
    <name evidence="1" type="ORF">LCGC14_0245270</name>
</gene>
<organism evidence="1">
    <name type="scientific">marine sediment metagenome</name>
    <dbReference type="NCBI Taxonomy" id="412755"/>
    <lineage>
        <taxon>unclassified sequences</taxon>
        <taxon>metagenomes</taxon>
        <taxon>ecological metagenomes</taxon>
    </lineage>
</organism>
<accession>A0A0F9WQY6</accession>
<evidence type="ECO:0000313" key="1">
    <source>
        <dbReference type="EMBL" id="KKN88636.1"/>
    </source>
</evidence>
<comment type="caution">
    <text evidence="1">The sequence shown here is derived from an EMBL/GenBank/DDBJ whole genome shotgun (WGS) entry which is preliminary data.</text>
</comment>
<protein>
    <submittedName>
        <fullName evidence="1">Uncharacterized protein</fullName>
    </submittedName>
</protein>
<dbReference type="EMBL" id="LAZR01000126">
    <property type="protein sequence ID" value="KKN88636.1"/>
    <property type="molecule type" value="Genomic_DNA"/>
</dbReference>
<sequence>MTLAQLTTFVKDINRYLKTFVKPYKTVTMSQTQDVAGNVAYTGFSKLNTALTSEARWAVKKTLEDTTETWAGRYAFDEILDDYLSLSYS</sequence>
<proteinExistence type="predicted"/>
<reference evidence="1" key="1">
    <citation type="journal article" date="2015" name="Nature">
        <title>Complex archaea that bridge the gap between prokaryotes and eukaryotes.</title>
        <authorList>
            <person name="Spang A."/>
            <person name="Saw J.H."/>
            <person name="Jorgensen S.L."/>
            <person name="Zaremba-Niedzwiedzka K."/>
            <person name="Martijn J."/>
            <person name="Lind A.E."/>
            <person name="van Eijk R."/>
            <person name="Schleper C."/>
            <person name="Guy L."/>
            <person name="Ettema T.J."/>
        </authorList>
    </citation>
    <scope>NUCLEOTIDE SEQUENCE</scope>
</reference>
<dbReference type="AlphaFoldDB" id="A0A0F9WQY6"/>